<protein>
    <recommendedName>
        <fullName evidence="3">Rotatin N-terminal domain-containing protein</fullName>
    </recommendedName>
</protein>
<reference evidence="1" key="1">
    <citation type="submission" date="2021-01" db="EMBL/GenBank/DDBJ databases">
        <authorList>
            <consortium name="Genoscope - CEA"/>
            <person name="William W."/>
        </authorList>
    </citation>
    <scope>NUCLEOTIDE SEQUENCE</scope>
</reference>
<evidence type="ECO:0000313" key="1">
    <source>
        <dbReference type="EMBL" id="CAD8120134.1"/>
    </source>
</evidence>
<dbReference type="Proteomes" id="UP000692954">
    <property type="component" value="Unassembled WGS sequence"/>
</dbReference>
<organism evidence="1 2">
    <name type="scientific">Paramecium sonneborni</name>
    <dbReference type="NCBI Taxonomy" id="65129"/>
    <lineage>
        <taxon>Eukaryota</taxon>
        <taxon>Sar</taxon>
        <taxon>Alveolata</taxon>
        <taxon>Ciliophora</taxon>
        <taxon>Intramacronucleata</taxon>
        <taxon>Oligohymenophorea</taxon>
        <taxon>Peniculida</taxon>
        <taxon>Parameciidae</taxon>
        <taxon>Paramecium</taxon>
    </lineage>
</organism>
<dbReference type="EMBL" id="CAJJDN010000124">
    <property type="protein sequence ID" value="CAD8120134.1"/>
    <property type="molecule type" value="Genomic_DNA"/>
</dbReference>
<name>A0A8S1QYM5_9CILI</name>
<comment type="caution">
    <text evidence="1">The sequence shown here is derived from an EMBL/GenBank/DDBJ whole genome shotgun (WGS) entry which is preliminary data.</text>
</comment>
<evidence type="ECO:0008006" key="3">
    <source>
        <dbReference type="Google" id="ProtNLM"/>
    </source>
</evidence>
<accession>A0A8S1QYM5</accession>
<keyword evidence="2" id="KW-1185">Reference proteome</keyword>
<dbReference type="OrthoDB" id="428850at2759"/>
<evidence type="ECO:0000313" key="2">
    <source>
        <dbReference type="Proteomes" id="UP000692954"/>
    </source>
</evidence>
<gene>
    <name evidence="1" type="ORF">PSON_ATCC_30995.1.T1240149</name>
</gene>
<sequence length="1584" mass="185930">MSFHQVNKIIEKLQSCSLDVQQSAIRNLISKIQCGLVGMNELCDKNPTIGCILFKWIVNQCINTQLQLINQVIDLIKDFSKHHLVKQNLKSDIQSICEFRNKLLQYNLHNNSLDQLIQNIMEGESIQPIQNPDKMNQKIWNSMDEQIKILVKPDHKTVEYEYFSFVKLTEQDEKFLFDISVQLKFGNNQTILFTIKEQLWRALKDFPIEVFRSRQEIIEEVLLLSNSQKEDNIIYYSLIALQKFIRNLTIRFNKNQSEQNYNRNHEVYIKDNRDHIVYSYPTLDPSVGQQKMEINQKTLKGQIDLISKQILHNLTKFMGRRINILYLIVKLLKKVMSINQDAAQDSILILINELTQIFDTNDESLHQQQLIPLYYVSYELLTLLPEDFKMQNIPRFCSYLLEAQYANLFNIQQMEYLFAKTNTLCPNLIQGKQHQEIALQTLELLFSSHFTTQHLNKIACEGYIKQLQDSHYILSLQFTTNQKTFRVPKQQVSIEELSNLETNIISVNQDIQKKLIFVDQLIGILIYYSKNQKEFLSQVQVKESLFKSYITDLLTNVQKYSKERFENFKNENNYKIKGELEQLLQKFLDLAVVSLQVLMQNQYDIALYLLQHSKEKQSQLSAFRYLIASALQEELTSKDHFYSLSKLVFDYKGKSDQFWDNNVPLQNRVIHFLQCFQQLILEGLNYQNYKQQQLYVKKTEDFIQNLDLLLALKTNEINISYDNSILDELKQLMSSTLFLSSGKTYILNLISTFNETKQFWLPLLSYVHQCFLENVGEEQVEYLNLYIQLLSVIKQHSEVGKYIVKYQSKYPFNIKVSYYILKLLKNNLLDLQPDLLKYLQQNIFQYYNHLNFENSNCLIKLLKLSKQFNLFQSLEPLDQQILFSRLIQLTKSHLQIIRFLSLNILSLNLKQLNVDQINRIEDQMVDDLYQSNESQYIYSQSITIILKLKPLKKLTRVISYTDNRLKSDMASICKAGLLRLVYLCLQNHKDEAIQQIYNLQIDNQCVQFLVKFKNIDQLFLTLHAAEILNVLMRQSVSKALAILQSYSLVETTIHSIHKLRKFLNCNQPSLIAGILLQLSLLLQFATHYHQDYVEFEYNKTKSTKPKWNVVQVITQALQNDYFSIDNKIGIAKILQCIYQIEFTKSINDDLIYSLTSIFRPLSQNDSINEEGSSEIQYQTIIQILSAVVSVSNKAKFILCKTGVAKQIALYVVKELEKVINKTQQKPQKMQQSQIKNLNTSNVSFAQQNNLQQSPIFKVHIVFLKLLLKFTEEQDNYSLNSNPQLIEVIGLCIDAILKLLFLGFTTNTQIYFELMNDILINLGTNQLFQSHLSQQLSEQKWLLLVELKKYVTKDQLSLFQNEVLLKALGILGQNSDVRQVYIRMKIIEEIQEKLNKVWSDKRKWQTNTQFNALIVQFMLSLSFYKETQLRILANNQFVNILQEILIENDIQQPICQDIFLIYSNCSLNGKLKKMIMNNQQLSCLVMNTVSETTLGAEIRYKASQFLLNLMYKCTQAVCIFNKSQVFDCFELSMKDSQRQIDRIQLTQNENNQLISKQEENSNKIRHLQKFLNNLNQLLKILKIEW</sequence>
<proteinExistence type="predicted"/>